<accession>A0A9P7VSF4</accession>
<sequence length="306" mass="34432">MHASLLMDVLTLCVQTGHTQHCSMVLEQMMSWANRSDSKELPSWQYCRDLAAQLDEFFRSQPVSSIAIDDPWAPFFRATAEIIIKNSRLDDVNLGIITASLTCAGGVQALMPIMDAEGIAYMAAKKKASVKRLVLHMHAELLSPEAIAQAKQDLDELFMTCVSTVIERFDFAGLSDLTGDGAVNKVIALLKFSFDAGVGIHSYHIVLNQLFSCAGITRGQLLETYLTDILVPFVDLLRTLFAVLGVSIKEGPIKFFCSVVTRLFVSKSCWKKACRDKIYRCYDFWLWLLRVWMYQVFLAKWSYGPM</sequence>
<dbReference type="GeneID" id="66108570"/>
<name>A0A9P7VSF4_9AGAR</name>
<comment type="caution">
    <text evidence="2">The sequence shown here is derived from an EMBL/GenBank/DDBJ whole genome shotgun (WGS) entry which is preliminary data.</text>
</comment>
<dbReference type="Proteomes" id="UP000812287">
    <property type="component" value="Unassembled WGS sequence"/>
</dbReference>
<keyword evidence="3" id="KW-1185">Reference proteome</keyword>
<evidence type="ECO:0000313" key="2">
    <source>
        <dbReference type="EMBL" id="KAG7446596.1"/>
    </source>
</evidence>
<feature type="signal peptide" evidence="1">
    <location>
        <begin position="1"/>
        <end position="19"/>
    </location>
</feature>
<dbReference type="AlphaFoldDB" id="A0A9P7VSF4"/>
<evidence type="ECO:0000256" key="1">
    <source>
        <dbReference type="SAM" id="SignalP"/>
    </source>
</evidence>
<gene>
    <name evidence="2" type="ORF">BT62DRAFT_932033</name>
</gene>
<dbReference type="EMBL" id="MU250534">
    <property type="protein sequence ID" value="KAG7446596.1"/>
    <property type="molecule type" value="Genomic_DNA"/>
</dbReference>
<proteinExistence type="predicted"/>
<dbReference type="OrthoDB" id="3266192at2759"/>
<evidence type="ECO:0000313" key="3">
    <source>
        <dbReference type="Proteomes" id="UP000812287"/>
    </source>
</evidence>
<organism evidence="2 3">
    <name type="scientific">Guyanagaster necrorhizus</name>
    <dbReference type="NCBI Taxonomy" id="856835"/>
    <lineage>
        <taxon>Eukaryota</taxon>
        <taxon>Fungi</taxon>
        <taxon>Dikarya</taxon>
        <taxon>Basidiomycota</taxon>
        <taxon>Agaricomycotina</taxon>
        <taxon>Agaricomycetes</taxon>
        <taxon>Agaricomycetidae</taxon>
        <taxon>Agaricales</taxon>
        <taxon>Marasmiineae</taxon>
        <taxon>Physalacriaceae</taxon>
        <taxon>Guyanagaster</taxon>
    </lineage>
</organism>
<keyword evidence="1" id="KW-0732">Signal</keyword>
<protein>
    <submittedName>
        <fullName evidence="2">Uncharacterized protein</fullName>
    </submittedName>
</protein>
<feature type="chain" id="PRO_5040118709" evidence="1">
    <location>
        <begin position="20"/>
        <end position="306"/>
    </location>
</feature>
<dbReference type="RefSeq" id="XP_043040096.1">
    <property type="nucleotide sequence ID" value="XM_043186273.1"/>
</dbReference>
<reference evidence="2" key="1">
    <citation type="submission" date="2020-11" db="EMBL/GenBank/DDBJ databases">
        <title>Adaptations for nitrogen fixation in a non-lichenized fungal sporocarp promotes dispersal by wood-feeding termites.</title>
        <authorList>
            <consortium name="DOE Joint Genome Institute"/>
            <person name="Koch R.A."/>
            <person name="Yoon G."/>
            <person name="Arayal U."/>
            <person name="Lail K."/>
            <person name="Amirebrahimi M."/>
            <person name="Labutti K."/>
            <person name="Lipzen A."/>
            <person name="Riley R."/>
            <person name="Barry K."/>
            <person name="Henrissat B."/>
            <person name="Grigoriev I.V."/>
            <person name="Herr J.R."/>
            <person name="Aime M.C."/>
        </authorList>
    </citation>
    <scope>NUCLEOTIDE SEQUENCE</scope>
    <source>
        <strain evidence="2">MCA 3950</strain>
    </source>
</reference>